<protein>
    <submittedName>
        <fullName evidence="3">Uncharacterized protein</fullName>
    </submittedName>
</protein>
<keyword evidence="2" id="KW-0812">Transmembrane</keyword>
<dbReference type="PANTHER" id="PTHR35043">
    <property type="entry name" value="TRANSCRIPTION FACTOR DOMAIN-CONTAINING PROTEIN"/>
    <property type="match status" value="1"/>
</dbReference>
<dbReference type="PANTHER" id="PTHR35043:SF7">
    <property type="entry name" value="TRANSCRIPTION FACTOR DOMAIN-CONTAINING PROTEIN"/>
    <property type="match status" value="1"/>
</dbReference>
<dbReference type="OrthoDB" id="9451547at2759"/>
<comment type="caution">
    <text evidence="3">The sequence shown here is derived from an EMBL/GenBank/DDBJ whole genome shotgun (WGS) entry which is preliminary data.</text>
</comment>
<keyword evidence="4" id="KW-1185">Reference proteome</keyword>
<dbReference type="EMBL" id="JAACJO010000014">
    <property type="protein sequence ID" value="KAF5350634.1"/>
    <property type="molecule type" value="Genomic_DNA"/>
</dbReference>
<evidence type="ECO:0000256" key="2">
    <source>
        <dbReference type="SAM" id="Phobius"/>
    </source>
</evidence>
<sequence>MLATSPSTSTITTTASSSYRAERHDIWRYIPFSGMIFLLFIFTLIAGLMEAPMSPFRFFYRDPLAILLYTRCEDDCMLVFHTQFILSLVMSCMTTICLTTAVAAHPDIPPRGESGYTSLKKFLWPIIFPEGMLLKAFRQVLAARTIAQLYNEERREELENQKLIESERGPRRVSPPKCTTDSHQTPPAVWSETHGFYVVMGGLMLYKDKQPLHTLQYSTMERLYRTGQIDLPVVSRDEIMERSKDGVVSKAMALFQVLYFFQDYVRRWKRERSVIDLEIVTMIYIIINAFTFILYWHKPFYILTPTRVQLKPEPDRTHKKKHSSKKSSTNS</sequence>
<keyword evidence="2" id="KW-1133">Transmembrane helix</keyword>
<feature type="region of interest" description="Disordered" evidence="1">
    <location>
        <begin position="167"/>
        <end position="186"/>
    </location>
</feature>
<dbReference type="Proteomes" id="UP000559027">
    <property type="component" value="Unassembled WGS sequence"/>
</dbReference>
<evidence type="ECO:0000313" key="4">
    <source>
        <dbReference type="Proteomes" id="UP000559027"/>
    </source>
</evidence>
<proteinExistence type="predicted"/>
<reference evidence="3 4" key="1">
    <citation type="journal article" date="2020" name="ISME J.">
        <title>Uncovering the hidden diversity of litter-decomposition mechanisms in mushroom-forming fungi.</title>
        <authorList>
            <person name="Floudas D."/>
            <person name="Bentzer J."/>
            <person name="Ahren D."/>
            <person name="Johansson T."/>
            <person name="Persson P."/>
            <person name="Tunlid A."/>
        </authorList>
    </citation>
    <scope>NUCLEOTIDE SEQUENCE [LARGE SCALE GENOMIC DNA]</scope>
    <source>
        <strain evidence="3 4">CBS 146.42</strain>
    </source>
</reference>
<gene>
    <name evidence="3" type="ORF">D9756_008590</name>
</gene>
<name>A0A8H5D078_9AGAR</name>
<accession>A0A8H5D078</accession>
<dbReference type="AlphaFoldDB" id="A0A8H5D078"/>
<keyword evidence="2" id="KW-0472">Membrane</keyword>
<organism evidence="3 4">
    <name type="scientific">Leucocoprinus leucothites</name>
    <dbReference type="NCBI Taxonomy" id="201217"/>
    <lineage>
        <taxon>Eukaryota</taxon>
        <taxon>Fungi</taxon>
        <taxon>Dikarya</taxon>
        <taxon>Basidiomycota</taxon>
        <taxon>Agaricomycotina</taxon>
        <taxon>Agaricomycetes</taxon>
        <taxon>Agaricomycetidae</taxon>
        <taxon>Agaricales</taxon>
        <taxon>Agaricineae</taxon>
        <taxon>Agaricaceae</taxon>
        <taxon>Leucocoprinus</taxon>
    </lineage>
</organism>
<feature type="transmembrane region" description="Helical" evidence="2">
    <location>
        <begin position="26"/>
        <end position="49"/>
    </location>
</feature>
<feature type="region of interest" description="Disordered" evidence="1">
    <location>
        <begin position="312"/>
        <end position="331"/>
    </location>
</feature>
<feature type="transmembrane region" description="Helical" evidence="2">
    <location>
        <begin position="274"/>
        <end position="296"/>
    </location>
</feature>
<evidence type="ECO:0000256" key="1">
    <source>
        <dbReference type="SAM" id="MobiDB-lite"/>
    </source>
</evidence>
<feature type="transmembrane region" description="Helical" evidence="2">
    <location>
        <begin position="84"/>
        <end position="104"/>
    </location>
</feature>
<evidence type="ECO:0000313" key="3">
    <source>
        <dbReference type="EMBL" id="KAF5350634.1"/>
    </source>
</evidence>